<sequence length="262" mass="28577">MIAANSLFDLENRTIWVLGGAGYLGTAVTLLLAKMGSNVVCIDMGGKAEKLIQETTLSTKITGISLDANKLDAVSSFIENELMHQKCPHGFVNLTYASSNRRFEELTYAEFDEVNHSGITAPFFISRLIGQKMAANGGGSIVLFSSMYGIVAPYPSVYRQPMNKNPIEYGIGKAAISQMAKYMAVHWASQHVRCNCVAPGPFPNPMVQSQHPDFVERLKDKVPMQRVGRPDEIAGVVAFLLADASSYMTGQTLVVDGGWTCW</sequence>
<comment type="caution">
    <text evidence="4">The sequence shown here is derived from an EMBL/GenBank/DDBJ whole genome shotgun (WGS) entry which is preliminary data.</text>
</comment>
<organism evidence="4 5">
    <name type="scientific">Parapedobacter defluvii</name>
    <dbReference type="NCBI Taxonomy" id="2045106"/>
    <lineage>
        <taxon>Bacteria</taxon>
        <taxon>Pseudomonadati</taxon>
        <taxon>Bacteroidota</taxon>
        <taxon>Sphingobacteriia</taxon>
        <taxon>Sphingobacteriales</taxon>
        <taxon>Sphingobacteriaceae</taxon>
        <taxon>Parapedobacter</taxon>
    </lineage>
</organism>
<comment type="similarity">
    <text evidence="1">Belongs to the short-chain dehydrogenases/reductases (SDR) family.</text>
</comment>
<feature type="transmembrane region" description="Helical" evidence="3">
    <location>
        <begin position="15"/>
        <end position="33"/>
    </location>
</feature>
<dbReference type="SUPFAM" id="SSF51735">
    <property type="entry name" value="NAD(P)-binding Rossmann-fold domains"/>
    <property type="match status" value="1"/>
</dbReference>
<keyword evidence="3" id="KW-0472">Membrane</keyword>
<keyword evidence="5" id="KW-1185">Reference proteome</keyword>
<evidence type="ECO:0000313" key="5">
    <source>
        <dbReference type="Proteomes" id="UP000597338"/>
    </source>
</evidence>
<dbReference type="RefSeq" id="WP_188746498.1">
    <property type="nucleotide sequence ID" value="NZ_BMIK01000001.1"/>
</dbReference>
<name>A0ABQ1L2D6_9SPHI</name>
<evidence type="ECO:0000256" key="2">
    <source>
        <dbReference type="ARBA" id="ARBA00023002"/>
    </source>
</evidence>
<evidence type="ECO:0000256" key="1">
    <source>
        <dbReference type="ARBA" id="ARBA00006484"/>
    </source>
</evidence>
<dbReference type="InterPro" id="IPR036291">
    <property type="entry name" value="NAD(P)-bd_dom_sf"/>
</dbReference>
<dbReference type="PRINTS" id="PR00081">
    <property type="entry name" value="GDHRDH"/>
</dbReference>
<dbReference type="Gene3D" id="3.40.50.720">
    <property type="entry name" value="NAD(P)-binding Rossmann-like Domain"/>
    <property type="match status" value="1"/>
</dbReference>
<dbReference type="PANTHER" id="PTHR42760:SF133">
    <property type="entry name" value="3-OXOACYL-[ACYL-CARRIER-PROTEIN] REDUCTASE"/>
    <property type="match status" value="1"/>
</dbReference>
<dbReference type="InterPro" id="IPR002347">
    <property type="entry name" value="SDR_fam"/>
</dbReference>
<protein>
    <submittedName>
        <fullName evidence="4">Gluconate 5-dehydrogenase</fullName>
    </submittedName>
</protein>
<keyword evidence="3" id="KW-0812">Transmembrane</keyword>
<dbReference type="Proteomes" id="UP000597338">
    <property type="component" value="Unassembled WGS sequence"/>
</dbReference>
<gene>
    <name evidence="4" type="ORF">GCM10011386_02020</name>
</gene>
<evidence type="ECO:0000256" key="3">
    <source>
        <dbReference type="SAM" id="Phobius"/>
    </source>
</evidence>
<evidence type="ECO:0000313" key="4">
    <source>
        <dbReference type="EMBL" id="GGC13956.1"/>
    </source>
</evidence>
<keyword evidence="2" id="KW-0560">Oxidoreductase</keyword>
<dbReference type="EMBL" id="BMIK01000001">
    <property type="protein sequence ID" value="GGC13956.1"/>
    <property type="molecule type" value="Genomic_DNA"/>
</dbReference>
<keyword evidence="3" id="KW-1133">Transmembrane helix</keyword>
<accession>A0ABQ1L2D6</accession>
<proteinExistence type="inferred from homology"/>
<reference evidence="5" key="1">
    <citation type="journal article" date="2019" name="Int. J. Syst. Evol. Microbiol.">
        <title>The Global Catalogue of Microorganisms (GCM) 10K type strain sequencing project: providing services to taxonomists for standard genome sequencing and annotation.</title>
        <authorList>
            <consortium name="The Broad Institute Genomics Platform"/>
            <consortium name="The Broad Institute Genome Sequencing Center for Infectious Disease"/>
            <person name="Wu L."/>
            <person name="Ma J."/>
        </authorList>
    </citation>
    <scope>NUCLEOTIDE SEQUENCE [LARGE SCALE GENOMIC DNA]</scope>
    <source>
        <strain evidence="5">CGMCC 1.15342</strain>
    </source>
</reference>
<dbReference type="Pfam" id="PF13561">
    <property type="entry name" value="adh_short_C2"/>
    <property type="match status" value="1"/>
</dbReference>
<dbReference type="PANTHER" id="PTHR42760">
    <property type="entry name" value="SHORT-CHAIN DEHYDROGENASES/REDUCTASES FAMILY MEMBER"/>
    <property type="match status" value="1"/>
</dbReference>